<dbReference type="InterPro" id="IPR012910">
    <property type="entry name" value="Plug_dom"/>
</dbReference>
<keyword evidence="2 4" id="KW-0472">Membrane</keyword>
<keyword evidence="4" id="KW-0798">TonB box</keyword>
<comment type="caution">
    <text evidence="8">The sequence shown here is derived from an EMBL/GenBank/DDBJ whole genome shotgun (WGS) entry which is preliminary data.</text>
</comment>
<comment type="similarity">
    <text evidence="4">Belongs to the TonB-dependent receptor family.</text>
</comment>
<dbReference type="Gene3D" id="2.40.170.20">
    <property type="entry name" value="TonB-dependent receptor, beta-barrel domain"/>
    <property type="match status" value="1"/>
</dbReference>
<protein>
    <submittedName>
        <fullName evidence="8">TonB-dependent receptor</fullName>
    </submittedName>
</protein>
<dbReference type="Proteomes" id="UP000478837">
    <property type="component" value="Unassembled WGS sequence"/>
</dbReference>
<dbReference type="AlphaFoldDB" id="A0A6L9MS59"/>
<keyword evidence="8" id="KW-0675">Receptor</keyword>
<dbReference type="InterPro" id="IPR018247">
    <property type="entry name" value="EF_Hand_1_Ca_BS"/>
</dbReference>
<evidence type="ECO:0000313" key="8">
    <source>
        <dbReference type="EMBL" id="NDW20735.1"/>
    </source>
</evidence>
<dbReference type="InterPro" id="IPR036942">
    <property type="entry name" value="Beta-barrel_TonB_sf"/>
</dbReference>
<evidence type="ECO:0000256" key="1">
    <source>
        <dbReference type="ARBA" id="ARBA00004442"/>
    </source>
</evidence>
<dbReference type="Pfam" id="PF07715">
    <property type="entry name" value="Plug"/>
    <property type="match status" value="1"/>
</dbReference>
<feature type="domain" description="TonB-dependent receptor-like beta-barrel" evidence="6">
    <location>
        <begin position="624"/>
        <end position="1057"/>
    </location>
</feature>
<dbReference type="Pfam" id="PF00593">
    <property type="entry name" value="TonB_dep_Rec_b-barrel"/>
    <property type="match status" value="1"/>
</dbReference>
<sequence>MFKNSKLATSVKLACVFGSALAVSASNLALAQEVTNDDATAEEAVEKITVTGSRLRRVEVSESAPIFSFGNEDIQVRGFTNAADLLNQSPLFGGSLTPEGDQAAANAGQNQANIFDLGTQRTLTLVNGRRMVSSQSASIGGGQVDINTIPVALIDRIEVVPLTGAATYGADAIGGTVNVILKDDYEGFEVTAQYGDNDAGNAREFQFSMVGGGNFDDGRGNITFGAEYTRTDGLLECEQDFLCNNNPGSGGTTNEFLDRNGDGAIDDVNGDGVIDDADLQSVSLFYDEVNLQLFTDFGAVTPAFAGFAPSVGSGAWPDGNFYEFTQDGQIQQCNAGPRLPSGRALLETYDDGRGNICSIDFFDSVSQIRSPTSRHNLYASFNYDLLDNLRFKSDVVYANTSGTELVNQGGFQTGFFGGTSAAITLPTSNPFLSPQALSAMQDAGLEGDQFSVHRFNNDLVSLGGNSNETHTWRISNIFEGEFEALDRDFYWDVSVVHGRSDVNIRTTGIVDGRFLNAVDARSVDDEMLETIRQERGLDTLDDALLALQNARSAFTGGFQRGDIICGAYADLAAGTLEGFNSRASGSGLTDEDLPFLDGCQPLNLFGSQASPESLDFITGGSQMSQASNMQTVYTANLGGTAFELPAGPLDFVVGVERRIEKSEYEPAVGGRVPITRSAIDRPVNGGYDTNEWYVEFVAPVISSDMDIPFVQYFELSGAYRNQEFNTSAPAGFQDRTTEEDVVQASLKWLVNDEVSLRATYATAFRNPSINELFQPLQQAFISGDDPCDARYVGLGPNPSARKANCESLGIDTDTFTSSISDGTISTGYVSGNPELGAETSTSYTYGLAWTPEYVENLQIGLDYYNLEIEGAINDVTFETLAANCYDSPDFPNEPACDTFTRGDDFQVIRAGNRPANVALATFEAVSLSIFYSYDLGEYGQLRFQSATQHNITNENQATATSEVQEDVGDFADPKWTGTFDINWFYEDWFVSHRVRWQNETLIDALEQQLYSYNYERQEDGSLTGNFTNENSSRFLHDLSIGYTAGTSTTIQLNIQNLLDRTADDLSATSFGFNQFGLDERLGRRFSLRVNHKF</sequence>
<dbReference type="InterPro" id="IPR037066">
    <property type="entry name" value="Plug_dom_sf"/>
</dbReference>
<evidence type="ECO:0000256" key="2">
    <source>
        <dbReference type="ARBA" id="ARBA00023136"/>
    </source>
</evidence>
<organism evidence="8 9">
    <name type="scientific">Alteromonas hispanica</name>
    <dbReference type="NCBI Taxonomy" id="315421"/>
    <lineage>
        <taxon>Bacteria</taxon>
        <taxon>Pseudomonadati</taxon>
        <taxon>Pseudomonadota</taxon>
        <taxon>Gammaproteobacteria</taxon>
        <taxon>Alteromonadales</taxon>
        <taxon>Alteromonadaceae</taxon>
        <taxon>Alteromonas/Salinimonas group</taxon>
        <taxon>Alteromonas</taxon>
    </lineage>
</organism>
<dbReference type="SUPFAM" id="SSF56935">
    <property type="entry name" value="Porins"/>
    <property type="match status" value="1"/>
</dbReference>
<dbReference type="InterPro" id="IPR000531">
    <property type="entry name" value="Beta-barrel_TonB"/>
</dbReference>
<evidence type="ECO:0000256" key="3">
    <source>
        <dbReference type="ARBA" id="ARBA00023237"/>
    </source>
</evidence>
<name>A0A6L9MS59_9ALTE</name>
<feature type="domain" description="TonB-dependent receptor plug" evidence="7">
    <location>
        <begin position="64"/>
        <end position="176"/>
    </location>
</feature>
<dbReference type="PANTHER" id="PTHR47234">
    <property type="match status" value="1"/>
</dbReference>
<proteinExistence type="inferred from homology"/>
<keyword evidence="9" id="KW-1185">Reference proteome</keyword>
<dbReference type="RefSeq" id="WP_163110357.1">
    <property type="nucleotide sequence ID" value="NZ_JAAAWP010000002.1"/>
</dbReference>
<accession>A0A6L9MS59</accession>
<keyword evidence="5" id="KW-0732">Signal</keyword>
<dbReference type="PANTHER" id="PTHR47234:SF2">
    <property type="entry name" value="TONB-DEPENDENT RECEPTOR"/>
    <property type="match status" value="1"/>
</dbReference>
<keyword evidence="3" id="KW-0998">Cell outer membrane</keyword>
<dbReference type="GO" id="GO:0009279">
    <property type="term" value="C:cell outer membrane"/>
    <property type="evidence" value="ECO:0007669"/>
    <property type="project" value="UniProtKB-SubCell"/>
</dbReference>
<evidence type="ECO:0000256" key="4">
    <source>
        <dbReference type="RuleBase" id="RU003357"/>
    </source>
</evidence>
<comment type="subcellular location">
    <subcellularLocation>
        <location evidence="1 4">Cell outer membrane</location>
    </subcellularLocation>
</comment>
<evidence type="ECO:0000313" key="9">
    <source>
        <dbReference type="Proteomes" id="UP000478837"/>
    </source>
</evidence>
<gene>
    <name evidence="8" type="ORF">GTW09_04275</name>
</gene>
<dbReference type="Gene3D" id="2.170.130.10">
    <property type="entry name" value="TonB-dependent receptor, plug domain"/>
    <property type="match status" value="1"/>
</dbReference>
<feature type="chain" id="PRO_5026699961" evidence="5">
    <location>
        <begin position="32"/>
        <end position="1093"/>
    </location>
</feature>
<reference evidence="8 9" key="1">
    <citation type="submission" date="2020-01" db="EMBL/GenBank/DDBJ databases">
        <title>Genomes of bacteria type strains.</title>
        <authorList>
            <person name="Chen J."/>
            <person name="Zhu S."/>
            <person name="Yang J."/>
        </authorList>
    </citation>
    <scope>NUCLEOTIDE SEQUENCE [LARGE SCALE GENOMIC DNA]</scope>
    <source>
        <strain evidence="8 9">LMG 22958</strain>
    </source>
</reference>
<feature type="signal peptide" evidence="5">
    <location>
        <begin position="1"/>
        <end position="31"/>
    </location>
</feature>
<evidence type="ECO:0000259" key="7">
    <source>
        <dbReference type="Pfam" id="PF07715"/>
    </source>
</evidence>
<dbReference type="PROSITE" id="PS00018">
    <property type="entry name" value="EF_HAND_1"/>
    <property type="match status" value="1"/>
</dbReference>
<dbReference type="EMBL" id="JAAAWP010000002">
    <property type="protein sequence ID" value="NDW20735.1"/>
    <property type="molecule type" value="Genomic_DNA"/>
</dbReference>
<evidence type="ECO:0000259" key="6">
    <source>
        <dbReference type="Pfam" id="PF00593"/>
    </source>
</evidence>
<evidence type="ECO:0000256" key="5">
    <source>
        <dbReference type="SAM" id="SignalP"/>
    </source>
</evidence>